<dbReference type="PANTHER" id="PTHR13349:SF2">
    <property type="entry name" value="TRANSLATION MACHINERY-ASSOCIATED PROTEIN 16"/>
    <property type="match status" value="1"/>
</dbReference>
<comment type="similarity">
    <text evidence="1">Belongs to the TMA16 family.</text>
</comment>
<dbReference type="EMBL" id="CP033149">
    <property type="protein sequence ID" value="AYO41892.1"/>
    <property type="molecule type" value="Genomic_DNA"/>
</dbReference>
<dbReference type="STRING" id="425264.A0A3G2S3K9"/>
<dbReference type="Proteomes" id="UP000269793">
    <property type="component" value="Chromosome II"/>
</dbReference>
<reference evidence="2 3" key="1">
    <citation type="submission" date="2018-10" db="EMBL/GenBank/DDBJ databases">
        <title>Complete genome sequence of Malassezia restricta CBS 7877.</title>
        <authorList>
            <person name="Morand S.C."/>
            <person name="Bertignac M."/>
            <person name="Iltis A."/>
            <person name="Kolder I."/>
            <person name="Pirovano W."/>
            <person name="Jourdain R."/>
            <person name="Clavaud C."/>
        </authorList>
    </citation>
    <scope>NUCLEOTIDE SEQUENCE [LARGE SCALE GENOMIC DNA]</scope>
    <source>
        <strain evidence="2 3">CBS 7877</strain>
    </source>
</reference>
<dbReference type="Gene3D" id="1.20.1440.170">
    <property type="entry name" value="Translation machinery-associated protein 16-like"/>
    <property type="match status" value="1"/>
</dbReference>
<dbReference type="AlphaFoldDB" id="A0A3G2S3K9"/>
<dbReference type="InterPro" id="IPR021346">
    <property type="entry name" value="Tma16"/>
</dbReference>
<evidence type="ECO:0000313" key="3">
    <source>
        <dbReference type="Proteomes" id="UP000269793"/>
    </source>
</evidence>
<evidence type="ECO:0000313" key="2">
    <source>
        <dbReference type="EMBL" id="AYO41892.1"/>
    </source>
</evidence>
<gene>
    <name evidence="2" type="primary">tma16</name>
    <name evidence="2" type="ORF">DNF11_0942</name>
</gene>
<accession>A0A3G2S3K9</accession>
<dbReference type="GO" id="GO:0005634">
    <property type="term" value="C:nucleus"/>
    <property type="evidence" value="ECO:0007669"/>
    <property type="project" value="TreeGrafter"/>
</dbReference>
<protein>
    <submittedName>
        <fullName evidence="2">Translation machinery-associated protein 16</fullName>
    </submittedName>
</protein>
<name>A0A3G2S3K9_MALR7</name>
<evidence type="ECO:0000256" key="1">
    <source>
        <dbReference type="ARBA" id="ARBA00034127"/>
    </source>
</evidence>
<dbReference type="VEuPathDB" id="FungiDB:DNF11_0942"/>
<dbReference type="PANTHER" id="PTHR13349">
    <property type="entry name" value="TRANSLATION MACHINERY-ASSOCIATED PROTEIN 16"/>
    <property type="match status" value="1"/>
</dbReference>
<dbReference type="OrthoDB" id="270284at2759"/>
<keyword evidence="3" id="KW-1185">Reference proteome</keyword>
<sequence length="183" mass="21305">MGGKKHTSKTLVKKDAMHPNSRHAFQRARVVLRSRRLNEAHAARRRQRSAKVDRILAFVLLLSEDKTHIPDLYAFHDFMTTFFLARHDEELAELQKAQRPGRPKSKRLLELERLIASEKREYHDGMVVPDLCNETNVELLRQWEGDPQALPLFRFVRISSSERDSFRVIQAGTHKLLQNTSSL</sequence>
<dbReference type="Pfam" id="PF11176">
    <property type="entry name" value="Tma16"/>
    <property type="match status" value="1"/>
</dbReference>
<organism evidence="2 3">
    <name type="scientific">Malassezia restricta (strain ATCC 96810 / NBRC 103918 / CBS 7877)</name>
    <name type="common">Seborrheic dermatitis infection agent</name>
    <dbReference type="NCBI Taxonomy" id="425264"/>
    <lineage>
        <taxon>Eukaryota</taxon>
        <taxon>Fungi</taxon>
        <taxon>Dikarya</taxon>
        <taxon>Basidiomycota</taxon>
        <taxon>Ustilaginomycotina</taxon>
        <taxon>Malasseziomycetes</taxon>
        <taxon>Malasseziales</taxon>
        <taxon>Malasseziaceae</taxon>
        <taxon>Malassezia</taxon>
    </lineage>
</organism>
<proteinExistence type="inferred from homology"/>
<dbReference type="InterPro" id="IPR038356">
    <property type="entry name" value="Tma16_sf"/>
</dbReference>